<dbReference type="AlphaFoldDB" id="A0A0P6WMR5"/>
<evidence type="ECO:0000313" key="1">
    <source>
        <dbReference type="EMBL" id="KPL70094.1"/>
    </source>
</evidence>
<proteinExistence type="predicted"/>
<protein>
    <submittedName>
        <fullName evidence="1">Uncharacterized protein</fullName>
    </submittedName>
</protein>
<reference evidence="1 2" key="1">
    <citation type="submission" date="2015-07" db="EMBL/GenBank/DDBJ databases">
        <title>Genome sequence of Ornatilinea apprima DSM 23815.</title>
        <authorList>
            <person name="Hemp J."/>
            <person name="Ward L.M."/>
            <person name="Pace L.A."/>
            <person name="Fischer W.W."/>
        </authorList>
    </citation>
    <scope>NUCLEOTIDE SEQUENCE [LARGE SCALE GENOMIC DNA]</scope>
    <source>
        <strain evidence="1 2">P3M-1</strain>
    </source>
</reference>
<name>A0A0P6WMR5_9CHLR</name>
<organism evidence="1 2">
    <name type="scientific">Ornatilinea apprima</name>
    <dbReference type="NCBI Taxonomy" id="1134406"/>
    <lineage>
        <taxon>Bacteria</taxon>
        <taxon>Bacillati</taxon>
        <taxon>Chloroflexota</taxon>
        <taxon>Anaerolineae</taxon>
        <taxon>Anaerolineales</taxon>
        <taxon>Anaerolineaceae</taxon>
        <taxon>Ornatilinea</taxon>
    </lineage>
</organism>
<dbReference type="RefSeq" id="WP_075064578.1">
    <property type="nucleotide sequence ID" value="NZ_LGCL01000045.1"/>
</dbReference>
<dbReference type="EMBL" id="LGCL01000045">
    <property type="protein sequence ID" value="KPL70094.1"/>
    <property type="molecule type" value="Genomic_DNA"/>
</dbReference>
<dbReference type="STRING" id="1134406.ADN00_18800"/>
<gene>
    <name evidence="1" type="ORF">ADN00_18800</name>
</gene>
<evidence type="ECO:0000313" key="2">
    <source>
        <dbReference type="Proteomes" id="UP000050417"/>
    </source>
</evidence>
<sequence>MIGNIPLKILLLIWWLQRKYVIGIKPLNIEKRLRMLNEIYYSLPVVQLNDWLGGRCVEKVITWIDCEKQSLIELQSLGVQASGVIKQ</sequence>
<keyword evidence="2" id="KW-1185">Reference proteome</keyword>
<dbReference type="Proteomes" id="UP000050417">
    <property type="component" value="Unassembled WGS sequence"/>
</dbReference>
<comment type="caution">
    <text evidence="1">The sequence shown here is derived from an EMBL/GenBank/DDBJ whole genome shotgun (WGS) entry which is preliminary data.</text>
</comment>
<accession>A0A0P6WMR5</accession>